<accession>A0A3G2I5T9</accession>
<feature type="disulfide bond" description="Redox-active" evidence="6">
    <location>
        <begin position="49"/>
        <end position="52"/>
    </location>
</feature>
<feature type="domain" description="DSBA-like thioredoxin" evidence="8">
    <location>
        <begin position="41"/>
        <end position="185"/>
    </location>
</feature>
<keyword evidence="3 5" id="KW-1015">Disulfide bond</keyword>
<evidence type="ECO:0000313" key="9">
    <source>
        <dbReference type="EMBL" id="AYN24649.1"/>
    </source>
</evidence>
<dbReference type="Gene3D" id="3.40.30.10">
    <property type="entry name" value="Glutaredoxin"/>
    <property type="match status" value="1"/>
</dbReference>
<dbReference type="SUPFAM" id="SSF52833">
    <property type="entry name" value="Thioredoxin-like"/>
    <property type="match status" value="1"/>
</dbReference>
<dbReference type="GO" id="GO:0016491">
    <property type="term" value="F:oxidoreductase activity"/>
    <property type="evidence" value="ECO:0007669"/>
    <property type="project" value="InterPro"/>
</dbReference>
<name>A0A3G2I5T9_BUCRM</name>
<organism evidence="9 10">
    <name type="scientific">Buchnera aphidicola subsp. Rhopalosiphum maidis</name>
    <dbReference type="NCBI Taxonomy" id="118109"/>
    <lineage>
        <taxon>Bacteria</taxon>
        <taxon>Pseudomonadati</taxon>
        <taxon>Pseudomonadota</taxon>
        <taxon>Gammaproteobacteria</taxon>
        <taxon>Enterobacterales</taxon>
        <taxon>Erwiniaceae</taxon>
        <taxon>Buchnera</taxon>
    </lineage>
</organism>
<evidence type="ECO:0000256" key="1">
    <source>
        <dbReference type="ARBA" id="ARBA00005791"/>
    </source>
</evidence>
<dbReference type="Proteomes" id="UP000271533">
    <property type="component" value="Chromosome"/>
</dbReference>
<evidence type="ECO:0000259" key="8">
    <source>
        <dbReference type="Pfam" id="PF01323"/>
    </source>
</evidence>
<reference evidence="9 10" key="1">
    <citation type="submission" date="2018-10" db="EMBL/GenBank/DDBJ databases">
        <title>Genome sequence of the corn leaf aphid (Rhopalosiphum maidis Fitch).</title>
        <authorList>
            <person name="Chen W."/>
            <person name="Shakir S."/>
            <person name="Bigham M."/>
            <person name="Fei Z."/>
            <person name="Jander G."/>
        </authorList>
    </citation>
    <scope>NUCLEOTIDE SEQUENCE [LARGE SCALE GENOMIC DNA]</scope>
    <source>
        <strain evidence="9 10">BTI</strain>
    </source>
</reference>
<evidence type="ECO:0000256" key="5">
    <source>
        <dbReference type="PIRNR" id="PIRNR001488"/>
    </source>
</evidence>
<dbReference type="PROSITE" id="PS51257">
    <property type="entry name" value="PROKAR_LIPOPROTEIN"/>
    <property type="match status" value="1"/>
</dbReference>
<protein>
    <recommendedName>
        <fullName evidence="5">Thiol:disulfide interchange protein</fullName>
    </recommendedName>
</protein>
<feature type="signal peptide" evidence="7">
    <location>
        <begin position="1"/>
        <end position="19"/>
    </location>
</feature>
<proteinExistence type="inferred from homology"/>
<dbReference type="InterPro" id="IPR023205">
    <property type="entry name" value="DsbA/DsbL"/>
</dbReference>
<evidence type="ECO:0000256" key="4">
    <source>
        <dbReference type="ARBA" id="ARBA00023284"/>
    </source>
</evidence>
<keyword evidence="4" id="KW-0676">Redox-active center</keyword>
<dbReference type="RefSeq" id="WP_158361153.1">
    <property type="nucleotide sequence ID" value="NZ_CP032759.1"/>
</dbReference>
<dbReference type="InterPro" id="IPR050824">
    <property type="entry name" value="Thiol_disulfide_DsbA"/>
</dbReference>
<dbReference type="InterPro" id="IPR036249">
    <property type="entry name" value="Thioredoxin-like_sf"/>
</dbReference>
<dbReference type="PIRSF" id="PIRSF001488">
    <property type="entry name" value="Tdi_protein"/>
    <property type="match status" value="1"/>
</dbReference>
<sequence>MKKILIVLYSIFLSCSALSYEFTNQKEYDIEKRNISNVPEVMHFFSFFCPYCYELEKTHNIQSLIKNKLNKKTKIQTYHVNFLGGTFSKKLTKIWIIAQQMKVEEKIMIPIFKEIQDNNTVSNISKIKNIFLKKTGINSDQYNQFWNSFTIKTLIKKNDNDIKKIKLNHVPSMIINGKYIIDYYKLEMIFKKQFSKKYIKLINFLLSKK</sequence>
<evidence type="ECO:0000256" key="7">
    <source>
        <dbReference type="SAM" id="SignalP"/>
    </source>
</evidence>
<dbReference type="Pfam" id="PF01323">
    <property type="entry name" value="DSBA"/>
    <property type="match status" value="1"/>
</dbReference>
<feature type="chain" id="PRO_5018055689" description="Thiol:disulfide interchange protein" evidence="7">
    <location>
        <begin position="20"/>
        <end position="209"/>
    </location>
</feature>
<dbReference type="EMBL" id="CP032759">
    <property type="protein sequence ID" value="AYN24649.1"/>
    <property type="molecule type" value="Genomic_DNA"/>
</dbReference>
<dbReference type="PANTHER" id="PTHR35891">
    <property type="entry name" value="THIOL:DISULFIDE INTERCHANGE PROTEIN DSBA"/>
    <property type="match status" value="1"/>
</dbReference>
<keyword evidence="2 7" id="KW-0732">Signal</keyword>
<comment type="similarity">
    <text evidence="1">Belongs to the thioredoxin family. DsbA subfamily.</text>
</comment>
<gene>
    <name evidence="9" type="ORF">D8S97_01585</name>
</gene>
<dbReference type="OrthoDB" id="9784896at2"/>
<evidence type="ECO:0000313" key="10">
    <source>
        <dbReference type="Proteomes" id="UP000271533"/>
    </source>
</evidence>
<dbReference type="CDD" id="cd03019">
    <property type="entry name" value="DsbA_DsbA"/>
    <property type="match status" value="1"/>
</dbReference>
<dbReference type="InterPro" id="IPR001853">
    <property type="entry name" value="DSBA-like_thioredoxin_dom"/>
</dbReference>
<evidence type="ECO:0000256" key="2">
    <source>
        <dbReference type="ARBA" id="ARBA00022729"/>
    </source>
</evidence>
<dbReference type="AlphaFoldDB" id="A0A3G2I5T9"/>
<dbReference type="PANTHER" id="PTHR35891:SF2">
    <property type="entry name" value="THIOL:DISULFIDE INTERCHANGE PROTEIN DSBA"/>
    <property type="match status" value="1"/>
</dbReference>
<evidence type="ECO:0000256" key="3">
    <source>
        <dbReference type="ARBA" id="ARBA00023157"/>
    </source>
</evidence>
<evidence type="ECO:0000256" key="6">
    <source>
        <dbReference type="PIRSR" id="PIRSR001488-1"/>
    </source>
</evidence>